<evidence type="ECO:0000313" key="2">
    <source>
        <dbReference type="EMBL" id="BBO23363.1"/>
    </source>
</evidence>
<evidence type="ECO:0000259" key="1">
    <source>
        <dbReference type="SMART" id="SM00834"/>
    </source>
</evidence>
<dbReference type="Proteomes" id="UP000662873">
    <property type="component" value="Chromosome"/>
</dbReference>
<dbReference type="InterPro" id="IPR013429">
    <property type="entry name" value="Regulatory_FmdB_Zinc_ribbon"/>
</dbReference>
<accession>A0A809R707</accession>
<name>A0A809R707_9BACT</name>
<dbReference type="SMART" id="SM00834">
    <property type="entry name" value="CxxC_CXXC_SSSS"/>
    <property type="match status" value="1"/>
</dbReference>
<dbReference type="AlphaFoldDB" id="A0A809R707"/>
<feature type="domain" description="Putative regulatory protein FmdB zinc ribbon" evidence="1">
    <location>
        <begin position="1"/>
        <end position="43"/>
    </location>
</feature>
<evidence type="ECO:0000313" key="3">
    <source>
        <dbReference type="Proteomes" id="UP000662873"/>
    </source>
</evidence>
<dbReference type="KEGG" id="npy:NPRO_09580"/>
<protein>
    <submittedName>
        <fullName evidence="2">Regulatory protein, FmdB family</fullName>
    </submittedName>
</protein>
<dbReference type="Pfam" id="PF09723">
    <property type="entry name" value="Zn_ribbon_8"/>
    <property type="match status" value="1"/>
</dbReference>
<organism evidence="2 3">
    <name type="scientific">Candidatus Nitrosymbiomonas proteolyticus</name>
    <dbReference type="NCBI Taxonomy" id="2608984"/>
    <lineage>
        <taxon>Bacteria</taxon>
        <taxon>Bacillati</taxon>
        <taxon>Armatimonadota</taxon>
        <taxon>Armatimonadota incertae sedis</taxon>
        <taxon>Candidatus Nitrosymbiomonas</taxon>
    </lineage>
</organism>
<dbReference type="NCBIfam" id="TIGR02605">
    <property type="entry name" value="CxxC_CxxC_SSSS"/>
    <property type="match status" value="1"/>
</dbReference>
<gene>
    <name evidence="2" type="ORF">NPRO_09580</name>
</gene>
<dbReference type="EMBL" id="AP021858">
    <property type="protein sequence ID" value="BBO23363.1"/>
    <property type="molecule type" value="Genomic_DNA"/>
</dbReference>
<proteinExistence type="predicted"/>
<sequence length="109" mass="11741">MPIYEWLCASCGRRFSTFSSVSEAGVNPPCPACGLDETSRVVSGFAIGKTEDQRLGQLSDRLETSGEPDSLQGMRELVREAGQALDEGLGDDMVSLFDQDSEEETSSAE</sequence>
<reference evidence="2" key="1">
    <citation type="journal article" name="DNA Res.">
        <title>The physiological potential of anammox bacteria as revealed by their core genome structure.</title>
        <authorList>
            <person name="Okubo T."/>
            <person name="Toyoda A."/>
            <person name="Fukuhara K."/>
            <person name="Uchiyama I."/>
            <person name="Harigaya Y."/>
            <person name="Kuroiwa M."/>
            <person name="Suzuki T."/>
            <person name="Murakami Y."/>
            <person name="Suwa Y."/>
            <person name="Takami H."/>
        </authorList>
    </citation>
    <scope>NUCLEOTIDE SEQUENCE</scope>
    <source>
        <strain evidence="2">317325-2</strain>
    </source>
</reference>